<feature type="binding site" evidence="9">
    <location>
        <position position="106"/>
    </location>
    <ligand>
        <name>Zn(2+)</name>
        <dbReference type="ChEBI" id="CHEBI:29105"/>
    </ligand>
</feature>
<feature type="binding site" evidence="9">
    <location>
        <position position="57"/>
    </location>
    <ligand>
        <name>Zn(2+)</name>
        <dbReference type="ChEBI" id="CHEBI:29105"/>
    </ligand>
</feature>
<dbReference type="Proteomes" id="UP000190064">
    <property type="component" value="Unassembled WGS sequence"/>
</dbReference>
<dbReference type="GO" id="GO:0006979">
    <property type="term" value="P:response to oxidative stress"/>
    <property type="evidence" value="ECO:0007669"/>
    <property type="project" value="InterPro"/>
</dbReference>
<evidence type="ECO:0000256" key="1">
    <source>
        <dbReference type="ARBA" id="ARBA00007174"/>
    </source>
</evidence>
<evidence type="ECO:0000313" key="12">
    <source>
        <dbReference type="Proteomes" id="UP000190064"/>
    </source>
</evidence>
<protein>
    <recommendedName>
        <fullName evidence="3 9">Peptide methionine sulfoxide reductase MsrB</fullName>
        <ecNumber evidence="2 9">1.8.4.12</ecNumber>
    </recommendedName>
    <alternativeName>
        <fullName evidence="8 9">Peptide-methionine (R)-S-oxide reductase</fullName>
    </alternativeName>
</protein>
<dbReference type="GO" id="GO:0030091">
    <property type="term" value="P:protein repair"/>
    <property type="evidence" value="ECO:0007669"/>
    <property type="project" value="InterPro"/>
</dbReference>
<evidence type="ECO:0000256" key="6">
    <source>
        <dbReference type="ARBA" id="ARBA00023002"/>
    </source>
</evidence>
<feature type="binding site" evidence="9">
    <location>
        <position position="103"/>
    </location>
    <ligand>
        <name>Zn(2+)</name>
        <dbReference type="ChEBI" id="CHEBI:29105"/>
    </ligand>
</feature>
<feature type="binding site" evidence="9">
    <location>
        <position position="54"/>
    </location>
    <ligand>
        <name>Zn(2+)</name>
        <dbReference type="ChEBI" id="CHEBI:29105"/>
    </ligand>
</feature>
<dbReference type="STRING" id="966.BTA35_0212425"/>
<dbReference type="InterPro" id="IPR002579">
    <property type="entry name" value="Met_Sox_Rdtase_MsrB_dom"/>
</dbReference>
<dbReference type="Gene3D" id="2.170.150.20">
    <property type="entry name" value="Peptide methionine sulfoxide reductase"/>
    <property type="match status" value="1"/>
</dbReference>
<comment type="cofactor">
    <cofactor evidence="9">
        <name>Zn(2+)</name>
        <dbReference type="ChEBI" id="CHEBI:29105"/>
    </cofactor>
    <text evidence="9">Binds 1 zinc ion per subunit. The zinc ion is important for the structural integrity of the protein.</text>
</comment>
<dbReference type="GO" id="GO:0005737">
    <property type="term" value="C:cytoplasm"/>
    <property type="evidence" value="ECO:0007669"/>
    <property type="project" value="TreeGrafter"/>
</dbReference>
<dbReference type="GO" id="GO:0008270">
    <property type="term" value="F:zinc ion binding"/>
    <property type="evidence" value="ECO:0007669"/>
    <property type="project" value="UniProtKB-UniRule"/>
</dbReference>
<feature type="active site" description="Nucleophile" evidence="9">
    <location>
        <position position="126"/>
    </location>
</feature>
<evidence type="ECO:0000259" key="10">
    <source>
        <dbReference type="PROSITE" id="PS51790"/>
    </source>
</evidence>
<sequence length="141" mass="15933">MPDIKESNTPPQKDDQQWRQELSSEQYNICRCGGTEPPFSGKYYHHHEVGTYLCACCKAPLFDSETKYESGSGWPSFWQCLNDQAIKERTDQSHGMLRTEILCSICDAHLGHIFPDGPQPTGLRYCVNSASLDFAIKEPDA</sequence>
<dbReference type="InterPro" id="IPR028427">
    <property type="entry name" value="Met_Sox_Rdtase_MsrB"/>
</dbReference>
<evidence type="ECO:0000256" key="8">
    <source>
        <dbReference type="ARBA" id="ARBA00075819"/>
    </source>
</evidence>
<comment type="caution">
    <text evidence="11">The sequence shown here is derived from an EMBL/GenBank/DDBJ whole genome shotgun (WGS) entry which is preliminary data.</text>
</comment>
<dbReference type="PANTHER" id="PTHR10173">
    <property type="entry name" value="METHIONINE SULFOXIDE REDUCTASE"/>
    <property type="match status" value="1"/>
</dbReference>
<dbReference type="GO" id="GO:0033743">
    <property type="term" value="F:peptide-methionine (R)-S-oxide reductase activity"/>
    <property type="evidence" value="ECO:0007669"/>
    <property type="project" value="UniProtKB-UniRule"/>
</dbReference>
<keyword evidence="5 9" id="KW-0862">Zinc</keyword>
<dbReference type="PROSITE" id="PS51790">
    <property type="entry name" value="MSRB"/>
    <property type="match status" value="1"/>
</dbReference>
<proteinExistence type="inferred from homology"/>
<keyword evidence="12" id="KW-1185">Reference proteome</keyword>
<evidence type="ECO:0000256" key="2">
    <source>
        <dbReference type="ARBA" id="ARBA00012499"/>
    </source>
</evidence>
<feature type="domain" description="MsrB" evidence="10">
    <location>
        <begin position="15"/>
        <end position="137"/>
    </location>
</feature>
<evidence type="ECO:0000256" key="7">
    <source>
        <dbReference type="ARBA" id="ARBA00048488"/>
    </source>
</evidence>
<dbReference type="RefSeq" id="WP_078320137.1">
    <property type="nucleotide sequence ID" value="NZ_FXTS01000006.1"/>
</dbReference>
<evidence type="ECO:0000313" key="11">
    <source>
        <dbReference type="EMBL" id="OOV86682.1"/>
    </source>
</evidence>
<keyword evidence="4 9" id="KW-0479">Metal-binding</keyword>
<comment type="similarity">
    <text evidence="1 9">Belongs to the MsrB Met sulfoxide reductase family.</text>
</comment>
<keyword evidence="6 9" id="KW-0560">Oxidoreductase</keyword>
<dbReference type="HAMAP" id="MF_01400">
    <property type="entry name" value="MsrB"/>
    <property type="match status" value="1"/>
</dbReference>
<organism evidence="11 12">
    <name type="scientific">Oceanospirillum linum</name>
    <dbReference type="NCBI Taxonomy" id="966"/>
    <lineage>
        <taxon>Bacteria</taxon>
        <taxon>Pseudomonadati</taxon>
        <taxon>Pseudomonadota</taxon>
        <taxon>Gammaproteobacteria</taxon>
        <taxon>Oceanospirillales</taxon>
        <taxon>Oceanospirillaceae</taxon>
        <taxon>Oceanospirillum</taxon>
    </lineage>
</organism>
<dbReference type="EMBL" id="MTSD02000005">
    <property type="protein sequence ID" value="OOV86682.1"/>
    <property type="molecule type" value="Genomic_DNA"/>
</dbReference>
<evidence type="ECO:0000256" key="5">
    <source>
        <dbReference type="ARBA" id="ARBA00022833"/>
    </source>
</evidence>
<dbReference type="InterPro" id="IPR011057">
    <property type="entry name" value="Mss4-like_sf"/>
</dbReference>
<dbReference type="FunFam" id="2.170.150.20:FF:000001">
    <property type="entry name" value="Peptide methionine sulfoxide reductase MsrB"/>
    <property type="match status" value="1"/>
</dbReference>
<dbReference type="SUPFAM" id="SSF51316">
    <property type="entry name" value="Mss4-like"/>
    <property type="match status" value="1"/>
</dbReference>
<dbReference type="AlphaFoldDB" id="A0A1T1HA21"/>
<name>A0A1T1HA21_OCELI</name>
<evidence type="ECO:0000256" key="4">
    <source>
        <dbReference type="ARBA" id="ARBA00022723"/>
    </source>
</evidence>
<dbReference type="EC" id="1.8.4.12" evidence="2 9"/>
<comment type="catalytic activity">
    <reaction evidence="7 9">
        <text>L-methionyl-[protein] + [thioredoxin]-disulfide + H2O = L-methionyl-(R)-S-oxide-[protein] + [thioredoxin]-dithiol</text>
        <dbReference type="Rhea" id="RHEA:24164"/>
        <dbReference type="Rhea" id="RHEA-COMP:10698"/>
        <dbReference type="Rhea" id="RHEA-COMP:10700"/>
        <dbReference type="Rhea" id="RHEA-COMP:12313"/>
        <dbReference type="Rhea" id="RHEA-COMP:12314"/>
        <dbReference type="ChEBI" id="CHEBI:15377"/>
        <dbReference type="ChEBI" id="CHEBI:16044"/>
        <dbReference type="ChEBI" id="CHEBI:29950"/>
        <dbReference type="ChEBI" id="CHEBI:45764"/>
        <dbReference type="ChEBI" id="CHEBI:50058"/>
        <dbReference type="EC" id="1.8.4.12"/>
    </reaction>
</comment>
<evidence type="ECO:0000256" key="3">
    <source>
        <dbReference type="ARBA" id="ARBA00021130"/>
    </source>
</evidence>
<accession>A0A1T1HA21</accession>
<dbReference type="PANTHER" id="PTHR10173:SF52">
    <property type="entry name" value="METHIONINE-R-SULFOXIDE REDUCTASE B1"/>
    <property type="match status" value="1"/>
</dbReference>
<gene>
    <name evidence="9" type="primary">msrB</name>
    <name evidence="11" type="ORF">BTA35_0212425</name>
</gene>
<reference evidence="11" key="1">
    <citation type="submission" date="2017-02" db="EMBL/GenBank/DDBJ databases">
        <title>Draft Genome Sequence of the Salt Water Bacterium Oceanospirillum linum ATCC 11336.</title>
        <authorList>
            <person name="Trachtenberg A.M."/>
            <person name="Carney J.G."/>
            <person name="Linnane J.D."/>
            <person name="Rheaume B.A."/>
            <person name="Pitts N.L."/>
            <person name="Mykles D.L."/>
            <person name="Maclea K.S."/>
        </authorList>
    </citation>
    <scope>NUCLEOTIDE SEQUENCE [LARGE SCALE GENOMIC DNA]</scope>
    <source>
        <strain evidence="11">ATCC 11336</strain>
    </source>
</reference>
<dbReference type="NCBIfam" id="TIGR00357">
    <property type="entry name" value="peptide-methionine (R)-S-oxide reductase MsrB"/>
    <property type="match status" value="1"/>
</dbReference>
<dbReference type="Pfam" id="PF01641">
    <property type="entry name" value="SelR"/>
    <property type="match status" value="1"/>
</dbReference>
<evidence type="ECO:0000256" key="9">
    <source>
        <dbReference type="HAMAP-Rule" id="MF_01400"/>
    </source>
</evidence>